<dbReference type="AlphaFoldDB" id="C0CIC3"/>
<dbReference type="GeneID" id="86821824"/>
<organism evidence="2 3">
    <name type="scientific">Blautia hydrogenotrophica (strain DSM 10507 / JCM 14656 / S5a33)</name>
    <name type="common">Ruminococcus hydrogenotrophicus</name>
    <dbReference type="NCBI Taxonomy" id="476272"/>
    <lineage>
        <taxon>Bacteria</taxon>
        <taxon>Bacillati</taxon>
        <taxon>Bacillota</taxon>
        <taxon>Clostridia</taxon>
        <taxon>Lachnospirales</taxon>
        <taxon>Lachnospiraceae</taxon>
        <taxon>Blautia</taxon>
    </lineage>
</organism>
<evidence type="ECO:0000313" key="2">
    <source>
        <dbReference type="EMBL" id="EEG50421.1"/>
    </source>
</evidence>
<accession>C0CIC3</accession>
<gene>
    <name evidence="2" type="ORF">RUMHYD_00587</name>
</gene>
<dbReference type="PROSITE" id="PS51134">
    <property type="entry name" value="ZF_TFIIB"/>
    <property type="match status" value="1"/>
</dbReference>
<reference evidence="2 3" key="2">
    <citation type="submission" date="2009-02" db="EMBL/GenBank/DDBJ databases">
        <title>Draft genome sequence of Blautia hydrogenotrophica DSM 10507 (Ruminococcus hydrogenotrophicus DSM 10507).</title>
        <authorList>
            <person name="Sudarsanam P."/>
            <person name="Ley R."/>
            <person name="Guruge J."/>
            <person name="Turnbaugh P.J."/>
            <person name="Mahowald M."/>
            <person name="Liep D."/>
            <person name="Gordon J."/>
        </authorList>
    </citation>
    <scope>NUCLEOTIDE SEQUENCE [LARGE SCALE GENOMIC DNA]</scope>
    <source>
        <strain evidence="3">DSM 10507 / JCM 14656 / S5a33</strain>
    </source>
</reference>
<dbReference type="Proteomes" id="UP000003100">
    <property type="component" value="Unassembled WGS sequence"/>
</dbReference>
<keyword evidence="3" id="KW-1185">Reference proteome</keyword>
<evidence type="ECO:0000313" key="3">
    <source>
        <dbReference type="Proteomes" id="UP000003100"/>
    </source>
</evidence>
<sequence length="66" mass="7480">MAVFEGCEGNSKTWDLEERKCPKCGEEMDVYTYKGRVVEDSICGKCGYVLKAQEQVVPGLKKEKEE</sequence>
<dbReference type="eggNOG" id="ENOG5030QQD">
    <property type="taxonomic scope" value="Bacteria"/>
</dbReference>
<feature type="domain" description="TFIIB-type" evidence="1">
    <location>
        <begin position="17"/>
        <end position="51"/>
    </location>
</feature>
<dbReference type="RefSeq" id="WP_005945917.1">
    <property type="nucleotide sequence ID" value="NZ_CP136423.1"/>
</dbReference>
<reference evidence="2 3" key="1">
    <citation type="submission" date="2009-01" db="EMBL/GenBank/DDBJ databases">
        <authorList>
            <person name="Fulton L."/>
            <person name="Clifton S."/>
            <person name="Fulton B."/>
            <person name="Xu J."/>
            <person name="Minx P."/>
            <person name="Pepin K.H."/>
            <person name="Johnson M."/>
            <person name="Bhonagiri V."/>
            <person name="Nash W.E."/>
            <person name="Mardis E.R."/>
            <person name="Wilson R.K."/>
        </authorList>
    </citation>
    <scope>NUCLEOTIDE SEQUENCE [LARGE SCALE GENOMIC DNA]</scope>
    <source>
        <strain evidence="3">DSM 10507 / JCM 14656 / S5a33</strain>
    </source>
</reference>
<protein>
    <recommendedName>
        <fullName evidence="1">TFIIB-type domain-containing protein</fullName>
    </recommendedName>
</protein>
<dbReference type="HOGENOM" id="CLU_2822497_0_0_9"/>
<dbReference type="PATRIC" id="fig|476272.21.peg.3594"/>
<evidence type="ECO:0000259" key="1">
    <source>
        <dbReference type="PROSITE" id="PS51134"/>
    </source>
</evidence>
<proteinExistence type="predicted"/>
<comment type="caution">
    <text evidence="2">The sequence shown here is derived from an EMBL/GenBank/DDBJ whole genome shotgun (WGS) entry which is preliminary data.</text>
</comment>
<name>C0CIC3_BLAHS</name>
<dbReference type="EMBL" id="ACBZ01000023">
    <property type="protein sequence ID" value="EEG50421.1"/>
    <property type="molecule type" value="Genomic_DNA"/>
</dbReference>
<dbReference type="InterPro" id="IPR013137">
    <property type="entry name" value="Znf_TFIIB"/>
</dbReference>